<reference evidence="2 3" key="1">
    <citation type="submission" date="2024-08" db="EMBL/GenBank/DDBJ databases">
        <title>Genome mining of Saccharopolyspora cebuensis PGLac3 from Nigerian medicinal plant.</title>
        <authorList>
            <person name="Ezeobiora C.E."/>
            <person name="Igbokwe N.H."/>
            <person name="Amin D.H."/>
            <person name="Mendie U.E."/>
        </authorList>
    </citation>
    <scope>NUCLEOTIDE SEQUENCE [LARGE SCALE GENOMIC DNA]</scope>
    <source>
        <strain evidence="2 3">PGLac3</strain>
    </source>
</reference>
<proteinExistence type="predicted"/>
<evidence type="ECO:0000259" key="1">
    <source>
        <dbReference type="Pfam" id="PF18395"/>
    </source>
</evidence>
<evidence type="ECO:0000313" key="3">
    <source>
        <dbReference type="Proteomes" id="UP001564626"/>
    </source>
</evidence>
<name>A0ABV4CIW4_9PSEU</name>
<feature type="domain" description="Cas3 C-terminal" evidence="1">
    <location>
        <begin position="10"/>
        <end position="110"/>
    </location>
</feature>
<sequence>MSADALDGLERFDVVLLLPGTPHPTTLDGTPVDLETPGPLEDTQVQALLDSTVQIFLDDLTAASFEVVSALPVPACFGRSGWLHDHHALVLDDAPQNGPVQFHLDEVLGLQIEEEQ</sequence>
<comment type="caution">
    <text evidence="2">The sequence shown here is derived from an EMBL/GenBank/DDBJ whole genome shotgun (WGS) entry which is preliminary data.</text>
</comment>
<dbReference type="InterPro" id="IPR041372">
    <property type="entry name" value="Cas3_C"/>
</dbReference>
<evidence type="ECO:0000313" key="2">
    <source>
        <dbReference type="EMBL" id="MEY8040062.1"/>
    </source>
</evidence>
<dbReference type="Pfam" id="PF18395">
    <property type="entry name" value="Cas3_C"/>
    <property type="match status" value="1"/>
</dbReference>
<protein>
    <recommendedName>
        <fullName evidence="1">Cas3 C-terminal domain-containing protein</fullName>
    </recommendedName>
</protein>
<accession>A0ABV4CIW4</accession>
<dbReference type="Proteomes" id="UP001564626">
    <property type="component" value="Unassembled WGS sequence"/>
</dbReference>
<dbReference type="RefSeq" id="WP_369774799.1">
    <property type="nucleotide sequence ID" value="NZ_JBGEHV010000017.1"/>
</dbReference>
<keyword evidence="3" id="KW-1185">Reference proteome</keyword>
<gene>
    <name evidence="2" type="ORF">AB8O55_11705</name>
</gene>
<organism evidence="2 3">
    <name type="scientific">Saccharopolyspora cebuensis</name>
    <dbReference type="NCBI Taxonomy" id="418759"/>
    <lineage>
        <taxon>Bacteria</taxon>
        <taxon>Bacillati</taxon>
        <taxon>Actinomycetota</taxon>
        <taxon>Actinomycetes</taxon>
        <taxon>Pseudonocardiales</taxon>
        <taxon>Pseudonocardiaceae</taxon>
        <taxon>Saccharopolyspora</taxon>
    </lineage>
</organism>
<dbReference type="EMBL" id="JBGEHV010000017">
    <property type="protein sequence ID" value="MEY8040062.1"/>
    <property type="molecule type" value="Genomic_DNA"/>
</dbReference>